<name>A0A841GWP7_9BACT</name>
<gene>
    <name evidence="2" type="ORF">HNQ61_001953</name>
</gene>
<evidence type="ECO:0000313" key="2">
    <source>
        <dbReference type="EMBL" id="MBB6070334.1"/>
    </source>
</evidence>
<dbReference type="InterPro" id="IPR014729">
    <property type="entry name" value="Rossmann-like_a/b/a_fold"/>
</dbReference>
<evidence type="ECO:0008006" key="4">
    <source>
        <dbReference type="Google" id="ProtNLM"/>
    </source>
</evidence>
<evidence type="ECO:0000256" key="1">
    <source>
        <dbReference type="SAM" id="MobiDB-lite"/>
    </source>
</evidence>
<reference evidence="2 3" key="1">
    <citation type="submission" date="2020-08" db="EMBL/GenBank/DDBJ databases">
        <title>Genomic Encyclopedia of Type Strains, Phase IV (KMG-IV): sequencing the most valuable type-strain genomes for metagenomic binning, comparative biology and taxonomic classification.</title>
        <authorList>
            <person name="Goeker M."/>
        </authorList>
    </citation>
    <scope>NUCLEOTIDE SEQUENCE [LARGE SCALE GENOMIC DNA]</scope>
    <source>
        <strain evidence="2 3">DSM 29007</strain>
    </source>
</reference>
<proteinExistence type="predicted"/>
<dbReference type="RefSeq" id="WP_170035725.1">
    <property type="nucleotide sequence ID" value="NZ_JABDTL010000001.1"/>
</dbReference>
<sequence length="309" mass="34987">MRPTTGGYGDPRPLAPQLDAFEVTREPISVAYGMGVDSTAMLVGMRRRGIRPDLILFADVGGELPETLTYGEHVLRPWLAAVGFPDLVPVRYRPAHGRYTTLEENCTHLRVLPSLAYGRKACSAKWKIEPQRRYEAAWAPAVRAWSAGGRIWKWIGYDAGRKDMRRGHQLSDDRRYRYHYPLREWGWDRERCEAEILADPELVRIAAGAGVPAVPRKSACWFCPSSTTDDVRYLVDHHPGLADRIIEMERLARPGLRRIEGLWRRERKGTRGAEPRPGSMTAFIEQLRARPEEARPPAPACTHCPGCPT</sequence>
<organism evidence="2 3">
    <name type="scientific">Longimicrobium terrae</name>
    <dbReference type="NCBI Taxonomy" id="1639882"/>
    <lineage>
        <taxon>Bacteria</taxon>
        <taxon>Pseudomonadati</taxon>
        <taxon>Gemmatimonadota</taxon>
        <taxon>Longimicrobiia</taxon>
        <taxon>Longimicrobiales</taxon>
        <taxon>Longimicrobiaceae</taxon>
        <taxon>Longimicrobium</taxon>
    </lineage>
</organism>
<protein>
    <recommendedName>
        <fullName evidence="4">Phosphoadenosine phosphosulfate reductase</fullName>
    </recommendedName>
</protein>
<feature type="region of interest" description="Disordered" evidence="1">
    <location>
        <begin position="290"/>
        <end position="309"/>
    </location>
</feature>
<dbReference type="SUPFAM" id="SSF52402">
    <property type="entry name" value="Adenine nucleotide alpha hydrolases-like"/>
    <property type="match status" value="1"/>
</dbReference>
<dbReference type="AlphaFoldDB" id="A0A841GWP7"/>
<dbReference type="Proteomes" id="UP000582837">
    <property type="component" value="Unassembled WGS sequence"/>
</dbReference>
<dbReference type="EMBL" id="JACHIA010000004">
    <property type="protein sequence ID" value="MBB6070334.1"/>
    <property type="molecule type" value="Genomic_DNA"/>
</dbReference>
<keyword evidence="3" id="KW-1185">Reference proteome</keyword>
<comment type="caution">
    <text evidence="2">The sequence shown here is derived from an EMBL/GenBank/DDBJ whole genome shotgun (WGS) entry which is preliminary data.</text>
</comment>
<evidence type="ECO:0000313" key="3">
    <source>
        <dbReference type="Proteomes" id="UP000582837"/>
    </source>
</evidence>
<dbReference type="Gene3D" id="3.40.50.620">
    <property type="entry name" value="HUPs"/>
    <property type="match status" value="1"/>
</dbReference>
<accession>A0A841GWP7</accession>